<feature type="coiled-coil region" evidence="1">
    <location>
        <begin position="30"/>
        <end position="57"/>
    </location>
</feature>
<dbReference type="EMBL" id="NBIM01000001">
    <property type="protein sequence ID" value="OXY82456.1"/>
    <property type="molecule type" value="Genomic_DNA"/>
</dbReference>
<keyword evidence="1" id="KW-0175">Coiled coil</keyword>
<gene>
    <name evidence="2" type="ORF">B6S08_02700</name>
</gene>
<keyword evidence="3" id="KW-1185">Reference proteome</keyword>
<dbReference type="RefSeq" id="WP_094199237.1">
    <property type="nucleotide sequence ID" value="NZ_NBIM01000001.1"/>
</dbReference>
<name>A0A233RGE5_9GAMM</name>
<dbReference type="Proteomes" id="UP000242757">
    <property type="component" value="Unassembled WGS sequence"/>
</dbReference>
<dbReference type="OrthoDB" id="9816539at2"/>
<reference evidence="2 3" key="1">
    <citation type="submission" date="2017-08" db="EMBL/GenBank/DDBJ databases">
        <title>A Genome Sequence of Oceanimonas doudoroffii ATCC 27123T.</title>
        <authorList>
            <person name="Brennan M.A."/>
            <person name="Maclea K.S."/>
            <person name="Mcclelland W.D."/>
            <person name="Trachtenberg A.M."/>
        </authorList>
    </citation>
    <scope>NUCLEOTIDE SEQUENCE [LARGE SCALE GENOMIC DNA]</scope>
    <source>
        <strain evidence="2 3">ATCC 27123</strain>
    </source>
</reference>
<comment type="caution">
    <text evidence="2">The sequence shown here is derived from an EMBL/GenBank/DDBJ whole genome shotgun (WGS) entry which is preliminary data.</text>
</comment>
<dbReference type="Pfam" id="PF02810">
    <property type="entry name" value="SEC-C"/>
    <property type="match status" value="1"/>
</dbReference>
<dbReference type="InterPro" id="IPR004027">
    <property type="entry name" value="SEC_C_motif"/>
</dbReference>
<organism evidence="2 3">
    <name type="scientific">Oceanimonas doudoroffii</name>
    <dbReference type="NCBI Taxonomy" id="84158"/>
    <lineage>
        <taxon>Bacteria</taxon>
        <taxon>Pseudomonadati</taxon>
        <taxon>Pseudomonadota</taxon>
        <taxon>Gammaproteobacteria</taxon>
        <taxon>Aeromonadales</taxon>
        <taxon>Aeromonadaceae</taxon>
        <taxon>Oceanimonas</taxon>
    </lineage>
</organism>
<dbReference type="SUPFAM" id="SSF103642">
    <property type="entry name" value="Sec-C motif"/>
    <property type="match status" value="1"/>
</dbReference>
<sequence length="280" mass="32786">MNSINALKDKFDSDESRTISILRAIDSRKYDIAKDKAKSTIEEIENLKKELKSEGDLNAAYLTNSFYELLLRVSLFWQHIERESYYQSWWALQDGLDHLRQLKKFYLAKNKALSFFENQLIELEKLYPYKLFSSPGFIVESFQCSICKNDIDSDFCSHMKGELYSGEIAYAVAQEIKDIDHFAFVTNPTNKRLVIDNNDNHIQFNLFKEVVEHFNSNNLSPLGFSTLKRYEFMRPDEDWVKLPRNSECYCGSGKKFKKCCIGNSQKKQIHVDFMGHHIFA</sequence>
<evidence type="ECO:0000313" key="2">
    <source>
        <dbReference type="EMBL" id="OXY82456.1"/>
    </source>
</evidence>
<proteinExistence type="predicted"/>
<accession>A0A233RGE5</accession>
<dbReference type="AlphaFoldDB" id="A0A233RGE5"/>
<evidence type="ECO:0008006" key="4">
    <source>
        <dbReference type="Google" id="ProtNLM"/>
    </source>
</evidence>
<protein>
    <recommendedName>
        <fullName evidence="4">Zinc chelation protein SecC</fullName>
    </recommendedName>
</protein>
<evidence type="ECO:0000313" key="3">
    <source>
        <dbReference type="Proteomes" id="UP000242757"/>
    </source>
</evidence>
<dbReference type="Gene3D" id="3.10.450.50">
    <property type="match status" value="1"/>
</dbReference>
<evidence type="ECO:0000256" key="1">
    <source>
        <dbReference type="SAM" id="Coils"/>
    </source>
</evidence>